<dbReference type="InterPro" id="IPR002347">
    <property type="entry name" value="SDR_fam"/>
</dbReference>
<evidence type="ECO:0000256" key="3">
    <source>
        <dbReference type="RuleBase" id="RU000363"/>
    </source>
</evidence>
<organism evidence="4 5">
    <name type="scientific">Sphingobacterium kitahiroshimense</name>
    <dbReference type="NCBI Taxonomy" id="470446"/>
    <lineage>
        <taxon>Bacteria</taxon>
        <taxon>Pseudomonadati</taxon>
        <taxon>Bacteroidota</taxon>
        <taxon>Sphingobacteriia</taxon>
        <taxon>Sphingobacteriales</taxon>
        <taxon>Sphingobacteriaceae</taxon>
        <taxon>Sphingobacterium</taxon>
    </lineage>
</organism>
<dbReference type="InterPro" id="IPR036291">
    <property type="entry name" value="NAD(P)-bd_dom_sf"/>
</dbReference>
<dbReference type="PRINTS" id="PR00080">
    <property type="entry name" value="SDRFAMILY"/>
</dbReference>
<evidence type="ECO:0000256" key="1">
    <source>
        <dbReference type="ARBA" id="ARBA00006484"/>
    </source>
</evidence>
<reference evidence="4 5" key="1">
    <citation type="submission" date="2024-04" db="EMBL/GenBank/DDBJ databases">
        <title>WGS of bacteria from Torrens River.</title>
        <authorList>
            <person name="Wyrsch E.R."/>
            <person name="Drigo B."/>
        </authorList>
    </citation>
    <scope>NUCLEOTIDE SEQUENCE [LARGE SCALE GENOMIC DNA]</scope>
    <source>
        <strain evidence="4 5">TWI391</strain>
    </source>
</reference>
<dbReference type="Proteomes" id="UP001409291">
    <property type="component" value="Unassembled WGS sequence"/>
</dbReference>
<dbReference type="PRINTS" id="PR00081">
    <property type="entry name" value="GDHRDH"/>
</dbReference>
<accession>A0ABV0BXE7</accession>
<gene>
    <name evidence="4" type="ORF">ABE541_15475</name>
</gene>
<dbReference type="PANTHER" id="PTHR44196">
    <property type="entry name" value="DEHYDROGENASE/REDUCTASE SDR FAMILY MEMBER 7B"/>
    <property type="match status" value="1"/>
</dbReference>
<keyword evidence="5" id="KW-1185">Reference proteome</keyword>
<dbReference type="RefSeq" id="WP_168126681.1">
    <property type="nucleotide sequence ID" value="NZ_JBDJLH010000002.1"/>
</dbReference>
<proteinExistence type="inferred from homology"/>
<comment type="similarity">
    <text evidence="1 3">Belongs to the short-chain dehydrogenases/reductases (SDR) family.</text>
</comment>
<evidence type="ECO:0000256" key="2">
    <source>
        <dbReference type="ARBA" id="ARBA00023002"/>
    </source>
</evidence>
<dbReference type="SUPFAM" id="SSF51735">
    <property type="entry name" value="NAD(P)-binding Rossmann-fold domains"/>
    <property type="match status" value="1"/>
</dbReference>
<evidence type="ECO:0000313" key="5">
    <source>
        <dbReference type="Proteomes" id="UP001409291"/>
    </source>
</evidence>
<dbReference type="PANTHER" id="PTHR44196:SF1">
    <property type="entry name" value="DEHYDROGENASE_REDUCTASE SDR FAMILY MEMBER 7B"/>
    <property type="match status" value="1"/>
</dbReference>
<protein>
    <submittedName>
        <fullName evidence="4">SDR family NAD(P)-dependent oxidoreductase</fullName>
    </submittedName>
</protein>
<evidence type="ECO:0000313" key="4">
    <source>
        <dbReference type="EMBL" id="MEN5378663.1"/>
    </source>
</evidence>
<name>A0ABV0BXE7_9SPHI</name>
<comment type="caution">
    <text evidence="4">The sequence shown here is derived from an EMBL/GenBank/DDBJ whole genome shotgun (WGS) entry which is preliminary data.</text>
</comment>
<keyword evidence="2" id="KW-0560">Oxidoreductase</keyword>
<dbReference type="EMBL" id="JBDJNQ010000007">
    <property type="protein sequence ID" value="MEN5378663.1"/>
    <property type="molecule type" value="Genomic_DNA"/>
</dbReference>
<dbReference type="Gene3D" id="3.40.50.720">
    <property type="entry name" value="NAD(P)-binding Rossmann-like Domain"/>
    <property type="match status" value="1"/>
</dbReference>
<dbReference type="Pfam" id="PF00106">
    <property type="entry name" value="adh_short"/>
    <property type="match status" value="1"/>
</dbReference>
<sequence length="270" mass="30922">MKINWIENILYPKVFLNRRKATKYFQGKTILITGASEGIGKACATLLSKFQVHLILVARSQEKLEEVKAIAIQNNSTASIYVTDLYQEQQIDQLIEYIHARQMTIDILISNAGKSIHRSLTKSLPRYHDFTRTNMLNYLAPVKLTLALTPLLSQQKGQIINISALNVLLPPAPHWAAYQASKTAFDQYCRSNQSEWKKMNVKLKTVYLPLVKTEMIAPNDLYKNFPAMQSSEAALRIIKLILGTGSYSRPWWSPFPITIGFFIRKIWDKF</sequence>